<dbReference type="RefSeq" id="WP_282715416.1">
    <property type="nucleotide sequence ID" value="NZ_JASCRT010000011.1"/>
</dbReference>
<keyword evidence="3" id="KW-1185">Reference proteome</keyword>
<accession>A0AAW6TQG1</accession>
<dbReference type="EMBL" id="JASCRY010000001">
    <property type="protein sequence ID" value="MDI5949447.1"/>
    <property type="molecule type" value="Genomic_DNA"/>
</dbReference>
<name>A0AAW6TQG1_9FLAO</name>
<organism evidence="2 3">
    <name type="scientific">Flavobacterium yafengii</name>
    <dbReference type="NCBI Taxonomy" id="3041253"/>
    <lineage>
        <taxon>Bacteria</taxon>
        <taxon>Pseudomonadati</taxon>
        <taxon>Bacteroidota</taxon>
        <taxon>Flavobacteriia</taxon>
        <taxon>Flavobacteriales</taxon>
        <taxon>Flavobacteriaceae</taxon>
        <taxon>Flavobacterium</taxon>
    </lineage>
</organism>
<reference evidence="2 3" key="1">
    <citation type="submission" date="2023-04" db="EMBL/GenBank/DDBJ databases">
        <title>Two novel species of Flavobacterium.</title>
        <authorList>
            <person name="Liu Q."/>
            <person name="Xin Y.-H."/>
        </authorList>
    </citation>
    <scope>NUCLEOTIDE SEQUENCE [LARGE SCALE GENOMIC DNA]</scope>
    <source>
        <strain evidence="2 3">LB2P87</strain>
    </source>
</reference>
<evidence type="ECO:0000313" key="2">
    <source>
        <dbReference type="EMBL" id="MDI5949447.1"/>
    </source>
</evidence>
<sequence length="173" mass="19666">MKTKTSILILFLSLLLTVSFAQEKSKKELREERKIEKQKQTAALIDSKEFVFIGRTALPQGFRTMDLTTNSNYVQFYPNIIKSEMPFFGRAFGGIGYGSDVGLHFEGTPREFTIKKGKKFYQIKAVVKGEKDTYTLLLSVFFEGSATLSISSNNRSTISYNGDIFKIEKKELK</sequence>
<proteinExistence type="predicted"/>
<evidence type="ECO:0000256" key="1">
    <source>
        <dbReference type="SAM" id="SignalP"/>
    </source>
</evidence>
<dbReference type="InterPro" id="IPR025347">
    <property type="entry name" value="DUF4251"/>
</dbReference>
<comment type="caution">
    <text evidence="2">The sequence shown here is derived from an EMBL/GenBank/DDBJ whole genome shotgun (WGS) entry which is preliminary data.</text>
</comment>
<dbReference type="Gene3D" id="2.40.128.410">
    <property type="match status" value="1"/>
</dbReference>
<evidence type="ECO:0000313" key="3">
    <source>
        <dbReference type="Proteomes" id="UP001228643"/>
    </source>
</evidence>
<dbReference type="Proteomes" id="UP001228643">
    <property type="component" value="Unassembled WGS sequence"/>
</dbReference>
<gene>
    <name evidence="2" type="ORF">QLS97_07280</name>
</gene>
<keyword evidence="1" id="KW-0732">Signal</keyword>
<dbReference type="Pfam" id="PF14059">
    <property type="entry name" value="DUF4251"/>
    <property type="match status" value="1"/>
</dbReference>
<feature type="chain" id="PRO_5043521264" evidence="1">
    <location>
        <begin position="22"/>
        <end position="173"/>
    </location>
</feature>
<feature type="signal peptide" evidence="1">
    <location>
        <begin position="1"/>
        <end position="21"/>
    </location>
</feature>
<dbReference type="AlphaFoldDB" id="A0AAW6TQG1"/>
<protein>
    <submittedName>
        <fullName evidence="2">DUF4251 domain-containing protein</fullName>
    </submittedName>
</protein>